<sequence length="357" mass="39474">MSVSERDSQEASATGDSGSSKMYRRLMVPDCKHSALLPLVNIDKENYMLRGVSRPGSSEVDLDSFMVCEINSTLSALNAMAGPKQEAAGASDDGTGFCARIVSFHPLMCSCEMSCCCMCGSFCSSDCFACFHEMCARFAAKHVCLKNEEAPPTTTLDHDKVSTSKSLETAENQAAGRNKGESSSIKSIIGHGDRLFATVEVSCGNNTGSVAPDPIPLHPLTFLQIGDLESEDRKCQTRAPHQIPEAPLNPAIHKTERIDDGSRKSSEPQQVRYDIFHHKTVITCTEKSQVPVVMKSNVAVCKFRLFCIYPHVLLLRCFIKDMLILNSYFLPLLTHFLTFFYTCTYLISKHSTKKRER</sequence>
<dbReference type="OrthoDB" id="6700505at2759"/>
<dbReference type="Proteomes" id="UP000292052">
    <property type="component" value="Unassembled WGS sequence"/>
</dbReference>
<evidence type="ECO:0000256" key="2">
    <source>
        <dbReference type="SAM" id="Phobius"/>
    </source>
</evidence>
<proteinExistence type="predicted"/>
<keyword evidence="2" id="KW-0472">Membrane</keyword>
<keyword evidence="2" id="KW-0812">Transmembrane</keyword>
<dbReference type="EMBL" id="QDEB01100672">
    <property type="protein sequence ID" value="RZC32023.1"/>
    <property type="molecule type" value="Genomic_DNA"/>
</dbReference>
<keyword evidence="2" id="KW-1133">Transmembrane helix</keyword>
<dbReference type="AlphaFoldDB" id="A0A482VH52"/>
<reference evidence="3 4" key="1">
    <citation type="submission" date="2017-03" db="EMBL/GenBank/DDBJ databases">
        <title>Genome of the blue death feigning beetle - Asbolus verrucosus.</title>
        <authorList>
            <person name="Rider S.D."/>
        </authorList>
    </citation>
    <scope>NUCLEOTIDE SEQUENCE [LARGE SCALE GENOMIC DNA]</scope>
    <source>
        <strain evidence="3">Butters</strain>
        <tissue evidence="3">Head and leg muscle</tissue>
    </source>
</reference>
<evidence type="ECO:0000313" key="3">
    <source>
        <dbReference type="EMBL" id="RZC32023.1"/>
    </source>
</evidence>
<accession>A0A482VH52</accession>
<organism evidence="3 4">
    <name type="scientific">Asbolus verrucosus</name>
    <name type="common">Desert ironclad beetle</name>
    <dbReference type="NCBI Taxonomy" id="1661398"/>
    <lineage>
        <taxon>Eukaryota</taxon>
        <taxon>Metazoa</taxon>
        <taxon>Ecdysozoa</taxon>
        <taxon>Arthropoda</taxon>
        <taxon>Hexapoda</taxon>
        <taxon>Insecta</taxon>
        <taxon>Pterygota</taxon>
        <taxon>Neoptera</taxon>
        <taxon>Endopterygota</taxon>
        <taxon>Coleoptera</taxon>
        <taxon>Polyphaga</taxon>
        <taxon>Cucujiformia</taxon>
        <taxon>Tenebrionidae</taxon>
        <taxon>Pimeliinae</taxon>
        <taxon>Asbolus</taxon>
    </lineage>
</organism>
<protein>
    <submittedName>
        <fullName evidence="3">Uncharacterized protein</fullName>
    </submittedName>
</protein>
<feature type="compositionally biased region" description="Polar residues" evidence="1">
    <location>
        <begin position="163"/>
        <end position="172"/>
    </location>
</feature>
<evidence type="ECO:0000313" key="4">
    <source>
        <dbReference type="Proteomes" id="UP000292052"/>
    </source>
</evidence>
<feature type="transmembrane region" description="Helical" evidence="2">
    <location>
        <begin position="328"/>
        <end position="347"/>
    </location>
</feature>
<evidence type="ECO:0000256" key="1">
    <source>
        <dbReference type="SAM" id="MobiDB-lite"/>
    </source>
</evidence>
<gene>
    <name evidence="3" type="ORF">BDFB_000061</name>
</gene>
<comment type="caution">
    <text evidence="3">The sequence shown here is derived from an EMBL/GenBank/DDBJ whole genome shotgun (WGS) entry which is preliminary data.</text>
</comment>
<name>A0A482VH52_ASBVE</name>
<keyword evidence="4" id="KW-1185">Reference proteome</keyword>
<feature type="region of interest" description="Disordered" evidence="1">
    <location>
        <begin position="152"/>
        <end position="184"/>
    </location>
</feature>